<dbReference type="InterPro" id="IPR014322">
    <property type="entry name" value="RNA_pol_sigma-B/F/G"/>
</dbReference>
<feature type="domain" description="RNA polymerase sigma-70 region 2" evidence="7">
    <location>
        <begin position="54"/>
        <end position="120"/>
    </location>
</feature>
<dbReference type="CDD" id="cd06171">
    <property type="entry name" value="Sigma70_r4"/>
    <property type="match status" value="1"/>
</dbReference>
<keyword evidence="4" id="KW-0804">Transcription</keyword>
<dbReference type="RefSeq" id="WP_129989295.1">
    <property type="nucleotide sequence ID" value="NZ_SDPU01000035.1"/>
</dbReference>
<feature type="region of interest" description="Disordered" evidence="5">
    <location>
        <begin position="1"/>
        <end position="22"/>
    </location>
</feature>
<evidence type="ECO:0000256" key="2">
    <source>
        <dbReference type="ARBA" id="ARBA00023082"/>
    </source>
</evidence>
<evidence type="ECO:0000259" key="8">
    <source>
        <dbReference type="Pfam" id="PF04545"/>
    </source>
</evidence>
<feature type="domain" description="RNA polymerase sigma-70 region 4" evidence="8">
    <location>
        <begin position="220"/>
        <end position="265"/>
    </location>
</feature>
<protein>
    <submittedName>
        <fullName evidence="9">SigB/SigF/SigG family RNA polymerase sigma factor</fullName>
    </submittedName>
</protein>
<dbReference type="InterPro" id="IPR036388">
    <property type="entry name" value="WH-like_DNA-bd_sf"/>
</dbReference>
<dbReference type="GO" id="GO:0003677">
    <property type="term" value="F:DNA binding"/>
    <property type="evidence" value="ECO:0007669"/>
    <property type="project" value="UniProtKB-KW"/>
</dbReference>
<dbReference type="InterPro" id="IPR007630">
    <property type="entry name" value="RNA_pol_sigma70_r4"/>
</dbReference>
<keyword evidence="3" id="KW-0238">DNA-binding</keyword>
<name>A0A4Q5IUG3_9ACTN</name>
<dbReference type="Gene3D" id="1.20.120.1810">
    <property type="match status" value="1"/>
</dbReference>
<dbReference type="GO" id="GO:0006352">
    <property type="term" value="P:DNA-templated transcription initiation"/>
    <property type="evidence" value="ECO:0007669"/>
    <property type="project" value="InterPro"/>
</dbReference>
<dbReference type="EMBL" id="SDPU01000035">
    <property type="protein sequence ID" value="RYU09530.1"/>
    <property type="molecule type" value="Genomic_DNA"/>
</dbReference>
<dbReference type="Pfam" id="PF04542">
    <property type="entry name" value="Sigma70_r2"/>
    <property type="match status" value="1"/>
</dbReference>
<evidence type="ECO:0000256" key="3">
    <source>
        <dbReference type="ARBA" id="ARBA00023125"/>
    </source>
</evidence>
<keyword evidence="1" id="KW-0805">Transcription regulation</keyword>
<keyword evidence="10" id="KW-1185">Reference proteome</keyword>
<dbReference type="NCBIfam" id="TIGR02980">
    <property type="entry name" value="SigBFG"/>
    <property type="match status" value="1"/>
</dbReference>
<dbReference type="Pfam" id="PF04545">
    <property type="entry name" value="Sigma70_r4"/>
    <property type="match status" value="1"/>
</dbReference>
<dbReference type="InterPro" id="IPR014284">
    <property type="entry name" value="RNA_pol_sigma-70_dom"/>
</dbReference>
<dbReference type="AlphaFoldDB" id="A0A4Q5IUG3"/>
<feature type="domain" description="RNA polymerase sigma-70 region 3" evidence="6">
    <location>
        <begin position="130"/>
        <end position="198"/>
    </location>
</feature>
<comment type="caution">
    <text evidence="9">The sequence shown here is derived from an EMBL/GenBank/DDBJ whole genome shotgun (WGS) entry which is preliminary data.</text>
</comment>
<dbReference type="GO" id="GO:0016987">
    <property type="term" value="F:sigma factor activity"/>
    <property type="evidence" value="ECO:0007669"/>
    <property type="project" value="UniProtKB-KW"/>
</dbReference>
<sequence length="282" mass="31805">MSTSHRARRTPSGVTEQPLTRSQRIERTAHLLEQAQTSRPAQRHRLLDEVVVLNMPVARSVAHRYRSKGIAEDDLDQVAFMALVRAAHQFDPGFERDFLSYAVPTIRGELKKHFRDSGWTVRPPRWIQELQGRIAEAAAELTQELGRSPRPSEIADVLEEDPERVLEALSTDGCYLPDSLDRPVREDESSGSSLGDHLGDEAAAYDAAEARLLLAPVVRRLGERDRRILDLRFFHDRTQQEIADEIGVTQMHVSRLLARILDDLRSQLDEDDAAAEHLALSG</sequence>
<dbReference type="InterPro" id="IPR000943">
    <property type="entry name" value="RNA_pol_sigma70"/>
</dbReference>
<evidence type="ECO:0000256" key="1">
    <source>
        <dbReference type="ARBA" id="ARBA00023015"/>
    </source>
</evidence>
<evidence type="ECO:0000313" key="10">
    <source>
        <dbReference type="Proteomes" id="UP000291189"/>
    </source>
</evidence>
<evidence type="ECO:0000259" key="7">
    <source>
        <dbReference type="Pfam" id="PF04542"/>
    </source>
</evidence>
<dbReference type="InterPro" id="IPR007627">
    <property type="entry name" value="RNA_pol_sigma70_r2"/>
</dbReference>
<dbReference type="PANTHER" id="PTHR30385">
    <property type="entry name" value="SIGMA FACTOR F FLAGELLAR"/>
    <property type="match status" value="1"/>
</dbReference>
<evidence type="ECO:0000259" key="6">
    <source>
        <dbReference type="Pfam" id="PF04539"/>
    </source>
</evidence>
<dbReference type="InterPro" id="IPR013325">
    <property type="entry name" value="RNA_pol_sigma_r2"/>
</dbReference>
<evidence type="ECO:0000256" key="4">
    <source>
        <dbReference type="ARBA" id="ARBA00023163"/>
    </source>
</evidence>
<accession>A0A4Q5IUG3</accession>
<dbReference type="NCBIfam" id="TIGR02937">
    <property type="entry name" value="sigma70-ECF"/>
    <property type="match status" value="1"/>
</dbReference>
<reference evidence="9 10" key="1">
    <citation type="submission" date="2019-01" db="EMBL/GenBank/DDBJ databases">
        <title>Nocardioides guangzhouensis sp. nov., an actinobacterium isolated from soil.</title>
        <authorList>
            <person name="Fu Y."/>
            <person name="Cai Y."/>
            <person name="Lin Z."/>
            <person name="Chen P."/>
        </authorList>
    </citation>
    <scope>NUCLEOTIDE SEQUENCE [LARGE SCALE GENOMIC DNA]</scope>
    <source>
        <strain evidence="9 10">NBRC 105384</strain>
    </source>
</reference>
<feature type="compositionally biased region" description="Polar residues" evidence="5">
    <location>
        <begin position="12"/>
        <end position="22"/>
    </location>
</feature>
<dbReference type="Pfam" id="PF04539">
    <property type="entry name" value="Sigma70_r3"/>
    <property type="match status" value="1"/>
</dbReference>
<feature type="compositionally biased region" description="Basic and acidic residues" evidence="5">
    <location>
        <begin position="179"/>
        <end position="188"/>
    </location>
</feature>
<dbReference type="Gene3D" id="1.10.10.10">
    <property type="entry name" value="Winged helix-like DNA-binding domain superfamily/Winged helix DNA-binding domain"/>
    <property type="match status" value="2"/>
</dbReference>
<gene>
    <name evidence="9" type="ORF">ETU37_21010</name>
</gene>
<dbReference type="PRINTS" id="PR00046">
    <property type="entry name" value="SIGMA70FCT"/>
</dbReference>
<proteinExistence type="predicted"/>
<dbReference type="OrthoDB" id="9804285at2"/>
<dbReference type="PANTHER" id="PTHR30385:SF4">
    <property type="entry name" value="RNA POLYMERASE SIGMA-E FACTOR"/>
    <property type="match status" value="1"/>
</dbReference>
<evidence type="ECO:0000313" key="9">
    <source>
        <dbReference type="EMBL" id="RYU09530.1"/>
    </source>
</evidence>
<dbReference type="SUPFAM" id="SSF88659">
    <property type="entry name" value="Sigma3 and sigma4 domains of RNA polymerase sigma factors"/>
    <property type="match status" value="2"/>
</dbReference>
<dbReference type="SUPFAM" id="SSF88946">
    <property type="entry name" value="Sigma2 domain of RNA polymerase sigma factors"/>
    <property type="match status" value="1"/>
</dbReference>
<keyword evidence="2" id="KW-0731">Sigma factor</keyword>
<dbReference type="InterPro" id="IPR007624">
    <property type="entry name" value="RNA_pol_sigma70_r3"/>
</dbReference>
<dbReference type="InterPro" id="IPR013324">
    <property type="entry name" value="RNA_pol_sigma_r3/r4-like"/>
</dbReference>
<dbReference type="Proteomes" id="UP000291189">
    <property type="component" value="Unassembled WGS sequence"/>
</dbReference>
<organism evidence="9 10">
    <name type="scientific">Nocardioides iriomotensis</name>
    <dbReference type="NCBI Taxonomy" id="715784"/>
    <lineage>
        <taxon>Bacteria</taxon>
        <taxon>Bacillati</taxon>
        <taxon>Actinomycetota</taxon>
        <taxon>Actinomycetes</taxon>
        <taxon>Propionibacteriales</taxon>
        <taxon>Nocardioidaceae</taxon>
        <taxon>Nocardioides</taxon>
    </lineage>
</organism>
<feature type="region of interest" description="Disordered" evidence="5">
    <location>
        <begin position="177"/>
        <end position="197"/>
    </location>
</feature>
<evidence type="ECO:0000256" key="5">
    <source>
        <dbReference type="SAM" id="MobiDB-lite"/>
    </source>
</evidence>